<sequence length="616" mass="67726">MWARLTSQIPKKEFFASILCTQEPHKFIGAAARGREVLISHSPGCRREPLPQAPGGAHRARGHMQFSCCTWGDGRWVRIQSNVCQEREKAIVGQQQPCVQAFTRLIKMQKQGCTGHRCYFITFFFFLRVLHSKQVYTLEHQTVYKCCPGWTQQDDEAGCLHLLCSVGTCFNGGKCSAGGPLLCECPEGFQGPRCQYDVDECAVVNAGCQQSGVNTRGSFYCVCDMGYRLHADGRTCIVMDPCTSGNGGCSHICQNERGFVKCECQPGYYLSADGTSCGDIDECAEETGRCAHRCMNTLGSFICVCSPGFELGADGKQCIEMEIVNSCESNNDGCSHHCQHSTGGPHGSCNQGYLLDLDGKTCRDVDECESNEACCSQFCINYVGGYECSCKAGFQLNTDGCVCDALGEDEEEEEKLEIVRIPDLRFRKPPQLLHYAAALGAFYEDEDKDVRGELTLVFCLDNTFGNDCSLSCDDCMNGGKCNRENSGCICSPGWTGIKCNESKSRYHVAHHLMCLSVHPLGCPKGFFGKNCNKKCTCANNGYCHRLYGACLCDPGLYGRFCHLTCPRWVFGAGCSEECQCVKENTLACSARNGVCTCKPGYQGNKCQKAQHFYDSI</sequence>
<dbReference type="Gene3D" id="2.10.25.10">
    <property type="entry name" value="Laminin"/>
    <property type="match status" value="6"/>
</dbReference>
<dbReference type="SUPFAM" id="SSF57196">
    <property type="entry name" value="EGF/Laminin"/>
    <property type="match status" value="1"/>
</dbReference>
<accession>A0A8C8SKI4</accession>
<feature type="domain" description="EGF-like" evidence="7">
    <location>
        <begin position="464"/>
        <end position="500"/>
    </location>
</feature>
<keyword evidence="3" id="KW-0677">Repeat</keyword>
<dbReference type="PROSITE" id="PS00022">
    <property type="entry name" value="EGF_1"/>
    <property type="match status" value="3"/>
</dbReference>
<dbReference type="InterPro" id="IPR001881">
    <property type="entry name" value="EGF-like_Ca-bd_dom"/>
</dbReference>
<dbReference type="FunFam" id="2.10.25.10:FF:000010">
    <property type="entry name" value="Pro-epidermal growth factor"/>
    <property type="match status" value="1"/>
</dbReference>
<evidence type="ECO:0000313" key="9">
    <source>
        <dbReference type="Proteomes" id="UP000694393"/>
    </source>
</evidence>
<evidence type="ECO:0000259" key="7">
    <source>
        <dbReference type="PROSITE" id="PS50026"/>
    </source>
</evidence>
<dbReference type="Pfam" id="PF14670">
    <property type="entry name" value="FXa_inhibition"/>
    <property type="match status" value="1"/>
</dbReference>
<dbReference type="InterPro" id="IPR000742">
    <property type="entry name" value="EGF"/>
</dbReference>
<dbReference type="Ensembl" id="ENSPCET00000022776.1">
    <property type="protein sequence ID" value="ENSPCEP00000022026.1"/>
    <property type="gene ID" value="ENSPCEG00000016865.1"/>
</dbReference>
<feature type="domain" description="EGF-like" evidence="7">
    <location>
        <begin position="160"/>
        <end position="195"/>
    </location>
</feature>
<evidence type="ECO:0000313" key="8">
    <source>
        <dbReference type="Ensembl" id="ENSPCEP00000022026.1"/>
    </source>
</evidence>
<dbReference type="InterPro" id="IPR018097">
    <property type="entry name" value="EGF_Ca-bd_CS"/>
</dbReference>
<evidence type="ECO:0000256" key="5">
    <source>
        <dbReference type="ARBA" id="ARBA00023180"/>
    </source>
</evidence>
<dbReference type="Gene3D" id="2.170.300.10">
    <property type="entry name" value="Tie2 ligand-binding domain superfamily"/>
    <property type="match status" value="1"/>
</dbReference>
<dbReference type="Pfam" id="PF12661">
    <property type="entry name" value="hEGF"/>
    <property type="match status" value="3"/>
</dbReference>
<dbReference type="SMART" id="SM00181">
    <property type="entry name" value="EGF"/>
    <property type="match status" value="9"/>
</dbReference>
<dbReference type="InterPro" id="IPR013032">
    <property type="entry name" value="EGF-like_CS"/>
</dbReference>
<dbReference type="Proteomes" id="UP000694393">
    <property type="component" value="Unplaced"/>
</dbReference>
<organism evidence="8 9">
    <name type="scientific">Pelusios castaneus</name>
    <name type="common">West African mud turtle</name>
    <dbReference type="NCBI Taxonomy" id="367368"/>
    <lineage>
        <taxon>Eukaryota</taxon>
        <taxon>Metazoa</taxon>
        <taxon>Chordata</taxon>
        <taxon>Craniata</taxon>
        <taxon>Vertebrata</taxon>
        <taxon>Euteleostomi</taxon>
        <taxon>Archelosauria</taxon>
        <taxon>Testudinata</taxon>
        <taxon>Testudines</taxon>
        <taxon>Pleurodira</taxon>
        <taxon>Pelomedusidae</taxon>
        <taxon>Pelusios</taxon>
    </lineage>
</organism>
<feature type="domain" description="EGF-like" evidence="7">
    <location>
        <begin position="279"/>
        <end position="319"/>
    </location>
</feature>
<feature type="disulfide bond" evidence="6">
    <location>
        <begin position="185"/>
        <end position="194"/>
    </location>
</feature>
<dbReference type="SUPFAM" id="SSF57184">
    <property type="entry name" value="Growth factor receptor domain"/>
    <property type="match status" value="2"/>
</dbReference>
<keyword evidence="5" id="KW-0325">Glycoprotein</keyword>
<dbReference type="Pfam" id="PF12662">
    <property type="entry name" value="cEGF"/>
    <property type="match status" value="1"/>
</dbReference>
<keyword evidence="2" id="KW-0732">Signal</keyword>
<dbReference type="InterPro" id="IPR009030">
    <property type="entry name" value="Growth_fac_rcpt_cys_sf"/>
</dbReference>
<reference evidence="8" key="1">
    <citation type="submission" date="2025-08" db="UniProtKB">
        <authorList>
            <consortium name="Ensembl"/>
        </authorList>
    </citation>
    <scope>IDENTIFICATION</scope>
</reference>
<evidence type="ECO:0000256" key="6">
    <source>
        <dbReference type="PROSITE-ProRule" id="PRU00076"/>
    </source>
</evidence>
<dbReference type="FunFam" id="2.170.300.10:FF:000041">
    <property type="entry name" value="Tyrosine protein kinase receptor tie-1, putative"/>
    <property type="match status" value="1"/>
</dbReference>
<comment type="caution">
    <text evidence="6">Lacks conserved residue(s) required for the propagation of feature annotation.</text>
</comment>
<evidence type="ECO:0000256" key="1">
    <source>
        <dbReference type="ARBA" id="ARBA00022536"/>
    </source>
</evidence>
<name>A0A8C8SKI4_9SAUR</name>
<dbReference type="Pfam" id="PF07645">
    <property type="entry name" value="EGF_CA"/>
    <property type="match status" value="2"/>
</dbReference>
<keyword evidence="1 6" id="KW-0245">EGF-like domain</keyword>
<dbReference type="InterPro" id="IPR000152">
    <property type="entry name" value="EGF-type_Asp/Asn_hydroxyl_site"/>
</dbReference>
<protein>
    <recommendedName>
        <fullName evidence="7">EGF-like domain-containing protein</fullName>
    </recommendedName>
</protein>
<proteinExistence type="predicted"/>
<keyword evidence="9" id="KW-1185">Reference proteome</keyword>
<dbReference type="PROSITE" id="PS01187">
    <property type="entry name" value="EGF_CA"/>
    <property type="match status" value="2"/>
</dbReference>
<dbReference type="FunFam" id="2.10.25.10:FF:000037">
    <property type="entry name" value="Signal peptide, CUB domain and EGF-like domain-containing 2"/>
    <property type="match status" value="2"/>
</dbReference>
<evidence type="ECO:0000256" key="2">
    <source>
        <dbReference type="ARBA" id="ARBA00022729"/>
    </source>
</evidence>
<dbReference type="AlphaFoldDB" id="A0A8C8SKI4"/>
<dbReference type="InterPro" id="IPR026823">
    <property type="entry name" value="cEGF"/>
</dbReference>
<dbReference type="InterPro" id="IPR052108">
    <property type="entry name" value="MEGF/SIB"/>
</dbReference>
<dbReference type="PANTHER" id="PTHR24035">
    <property type="entry name" value="MULTIPLE EPIDERMAL GROWTH FACTOR-LIKE DOMAINS PROTEIN"/>
    <property type="match status" value="1"/>
</dbReference>
<reference evidence="8" key="2">
    <citation type="submission" date="2025-09" db="UniProtKB">
        <authorList>
            <consortium name="Ensembl"/>
        </authorList>
    </citation>
    <scope>IDENTIFICATION</scope>
</reference>
<dbReference type="GO" id="GO:0005509">
    <property type="term" value="F:calcium ion binding"/>
    <property type="evidence" value="ECO:0007669"/>
    <property type="project" value="InterPro"/>
</dbReference>
<evidence type="ECO:0000256" key="4">
    <source>
        <dbReference type="ARBA" id="ARBA00023157"/>
    </source>
</evidence>
<dbReference type="PANTHER" id="PTHR24035:SF138">
    <property type="entry name" value="MULTIPLE EPIDERMAL GROWTH FACTOR-LIKE DOMAINS PROTEIN 6"/>
    <property type="match status" value="1"/>
</dbReference>
<dbReference type="PROSITE" id="PS01186">
    <property type="entry name" value="EGF_2"/>
    <property type="match status" value="4"/>
</dbReference>
<dbReference type="PROSITE" id="PS50026">
    <property type="entry name" value="EGF_3"/>
    <property type="match status" value="3"/>
</dbReference>
<dbReference type="InterPro" id="IPR049883">
    <property type="entry name" value="NOTCH1_EGF-like"/>
</dbReference>
<dbReference type="PROSITE" id="PS00010">
    <property type="entry name" value="ASX_HYDROXYL"/>
    <property type="match status" value="1"/>
</dbReference>
<evidence type="ECO:0000256" key="3">
    <source>
        <dbReference type="ARBA" id="ARBA00022737"/>
    </source>
</evidence>
<dbReference type="SMART" id="SM00179">
    <property type="entry name" value="EGF_CA"/>
    <property type="match status" value="4"/>
</dbReference>
<keyword evidence="4 6" id="KW-1015">Disulfide bond</keyword>
<feature type="disulfide bond" evidence="6">
    <location>
        <begin position="490"/>
        <end position="499"/>
    </location>
</feature>
<dbReference type="PRINTS" id="PR00011">
    <property type="entry name" value="EGFLAMININ"/>
</dbReference>